<dbReference type="InterPro" id="IPR011042">
    <property type="entry name" value="6-blade_b-propeller_TolB-like"/>
</dbReference>
<accession>A0A0F3GS42</accession>
<evidence type="ECO:0000256" key="2">
    <source>
        <dbReference type="ARBA" id="ARBA00022737"/>
    </source>
</evidence>
<dbReference type="Pfam" id="PF17170">
    <property type="entry name" value="DUF5128"/>
    <property type="match status" value="1"/>
</dbReference>
<dbReference type="SUPFAM" id="SSF101898">
    <property type="entry name" value="NHL repeat"/>
    <property type="match status" value="2"/>
</dbReference>
<feature type="repeat" description="NHL" evidence="4">
    <location>
        <begin position="227"/>
        <end position="266"/>
    </location>
</feature>
<feature type="repeat" description="NHL" evidence="4">
    <location>
        <begin position="86"/>
        <end position="125"/>
    </location>
</feature>
<keyword evidence="3" id="KW-0325">Glycoprotein</keyword>
<dbReference type="GO" id="GO:0005576">
    <property type="term" value="C:extracellular region"/>
    <property type="evidence" value="ECO:0007669"/>
    <property type="project" value="TreeGrafter"/>
</dbReference>
<reference evidence="5 6" key="1">
    <citation type="submission" date="2015-02" db="EMBL/GenBank/DDBJ databases">
        <title>Single-cell genomics of uncultivated deep-branching MTB reveals a conserved set of magnetosome genes.</title>
        <authorList>
            <person name="Kolinko S."/>
            <person name="Richter M."/>
            <person name="Glockner F.O."/>
            <person name="Brachmann A."/>
            <person name="Schuler D."/>
        </authorList>
    </citation>
    <scope>NUCLEOTIDE SEQUENCE [LARGE SCALE GENOMIC DNA]</scope>
    <source>
        <strain evidence="5">TM-1</strain>
    </source>
</reference>
<dbReference type="GO" id="GO:0008233">
    <property type="term" value="F:peptidase activity"/>
    <property type="evidence" value="ECO:0007669"/>
    <property type="project" value="InterPro"/>
</dbReference>
<organism evidence="5 6">
    <name type="scientific">Candidatus Magnetobacterium bavaricum</name>
    <dbReference type="NCBI Taxonomy" id="29290"/>
    <lineage>
        <taxon>Bacteria</taxon>
        <taxon>Pseudomonadati</taxon>
        <taxon>Nitrospirota</taxon>
        <taxon>Thermodesulfovibrionia</taxon>
        <taxon>Thermodesulfovibrionales</taxon>
        <taxon>Candidatus Magnetobacteriaceae</taxon>
        <taxon>Candidatus Magnetobacterium</taxon>
    </lineage>
</organism>
<feature type="repeat" description="NHL" evidence="4">
    <location>
        <begin position="39"/>
        <end position="78"/>
    </location>
</feature>
<feature type="repeat" description="NHL" evidence="4">
    <location>
        <begin position="462"/>
        <end position="503"/>
    </location>
</feature>
<proteinExistence type="predicted"/>
<evidence type="ECO:0000313" key="6">
    <source>
        <dbReference type="Proteomes" id="UP000033423"/>
    </source>
</evidence>
<feature type="repeat" description="NHL" evidence="4">
    <location>
        <begin position="368"/>
        <end position="407"/>
    </location>
</feature>
<dbReference type="InterPro" id="IPR001258">
    <property type="entry name" value="NHL_repeat"/>
</dbReference>
<dbReference type="AlphaFoldDB" id="A0A0F3GS42"/>
<comment type="caution">
    <text evidence="5">The sequence shown here is derived from an EMBL/GenBank/DDBJ whole genome shotgun (WGS) entry which is preliminary data.</text>
</comment>
<feature type="repeat" description="NHL" evidence="4">
    <location>
        <begin position="321"/>
        <end position="360"/>
    </location>
</feature>
<dbReference type="InterPro" id="IPR001096">
    <property type="entry name" value="Peptidase_C13"/>
</dbReference>
<dbReference type="Gene3D" id="3.40.50.1460">
    <property type="match status" value="1"/>
</dbReference>
<dbReference type="Proteomes" id="UP000033423">
    <property type="component" value="Unassembled WGS sequence"/>
</dbReference>
<evidence type="ECO:0000256" key="1">
    <source>
        <dbReference type="ARBA" id="ARBA00022729"/>
    </source>
</evidence>
<feature type="repeat" description="NHL" evidence="4">
    <location>
        <begin position="274"/>
        <end position="313"/>
    </location>
</feature>
<name>A0A0F3GS42_9BACT</name>
<dbReference type="CDD" id="cd14955">
    <property type="entry name" value="NHL_like_4"/>
    <property type="match status" value="2"/>
</dbReference>
<sequence length="1037" mass="109400">MNFPIGIATDGSGNAYVADTYNHRILKYTSSGQLITTWGSYGSRDRQFNLPRSIVVDSAGNIYIVDGGNNRIQKFNAAGQLLVKWGSFGSGDGQFDWPRGITVDGNGDVYVADANNNRIQKFNSGGQFLAKWGTKGSKDGELSGPVSPVADNSGDIYVADAGNHRIQKFNAAGVFLAKWGSKGNGDGQFLEPSALAIDGKNNVYVADTGNNRLQKFNATGQFLARWGKKGNGNGEFDRPLGLTVDKTGDVFVADSENDRIEKFNASGEFLAKWSSRGTDKGEFDRPFGVALDDSGNVYVADTYNNRLQKLNADGQSLLQWGGEGSGDGQLSLPFALAVDSSGNIYVADSGNNRIQKFNSSGQFLAKWGSFGNGDGQFNMPIGIAVDAGGNIYVADSGNNRLQKFNAVGVFLVKWGSPGSGDGQFDSPSGIAIDGSGNIYVSDTGNNRLQKFNSAGVFMAKWGSKGTDDGQFNTPFGISADKVGGGYVYVTETGGFRVQKFTTDGAFVGKIGGYGSALGQFITPYGVAATKDGKVYVADSGNNRIQVLSKESTTTQAVNKAILVAGSGPNLRPRLWDEIRTITNHAYDALEKQGFSNETIYYLTYDTELDLDQNGVFINDGTPTRSNLKKALTEWAVGANDVVVYLAGHGGSWVFKLGETENVNALELAEWLNTIQGKISGKLTFVYEASRSGSFLSSMKLAQGQGRATTNRVVIASASYAQNANFLSSGVVSFSYPFWSGVANGQNVFDSFVSGKEIIAYDSSSQTPLLDDNGNGIGGDATDGAVAKAYTIGKGLKHAAEVPTLGNISVVLNGTSGTITIDKVISTRPIQDVWAIISPPDFNPDGANMPITSLPTVTLSRVGGSAGSGGDSYSTGMNGLIINGDYTVTVYVTDDKGNMGLPVSQGMTQTNGVSSGPVLSVKANGQQGQVGIKTTDTLTVTIGLDAAGSAGINADWWLVAATPFGSYYYDTSSDPWMWKSGSSVTYTGPLFSVGGFSPFVLSGLPVGIYDFSFKTDFNPDGGDDGSIYSSTVTVNVSQ</sequence>
<dbReference type="PATRIC" id="fig|29290.4.peg.4206"/>
<keyword evidence="6" id="KW-1185">Reference proteome</keyword>
<evidence type="ECO:0000313" key="5">
    <source>
        <dbReference type="EMBL" id="KJU84627.1"/>
    </source>
</evidence>
<protein>
    <submittedName>
        <fullName evidence="5">Cell surface protein</fullName>
    </submittedName>
</protein>
<feature type="repeat" description="NHL" evidence="4">
    <location>
        <begin position="415"/>
        <end position="454"/>
    </location>
</feature>
<keyword evidence="2" id="KW-0677">Repeat</keyword>
<feature type="repeat" description="NHL" evidence="4">
    <location>
        <begin position="1"/>
        <end position="31"/>
    </location>
</feature>
<feature type="repeat" description="NHL" evidence="4">
    <location>
        <begin position="507"/>
        <end position="550"/>
    </location>
</feature>
<gene>
    <name evidence="5" type="ORF">MBAV_003180</name>
</gene>
<dbReference type="PANTHER" id="PTHR10680:SF28">
    <property type="entry name" value="SMP-30_GLUCONOLACTONASE_LRE-LIKE REGION DOMAIN-CONTAINING PROTEIN"/>
    <property type="match status" value="1"/>
</dbReference>
<dbReference type="Gene3D" id="2.120.10.30">
    <property type="entry name" value="TolB, C-terminal domain"/>
    <property type="match status" value="7"/>
</dbReference>
<evidence type="ECO:0000256" key="3">
    <source>
        <dbReference type="ARBA" id="ARBA00023180"/>
    </source>
</evidence>
<dbReference type="Pfam" id="PF01436">
    <property type="entry name" value="NHL"/>
    <property type="match status" value="9"/>
</dbReference>
<dbReference type="GO" id="GO:0006508">
    <property type="term" value="P:proteolysis"/>
    <property type="evidence" value="ECO:0007669"/>
    <property type="project" value="InterPro"/>
</dbReference>
<feature type="repeat" description="NHL" evidence="4">
    <location>
        <begin position="180"/>
        <end position="219"/>
    </location>
</feature>
<dbReference type="Pfam" id="PF01650">
    <property type="entry name" value="Peptidase_C13"/>
    <property type="match status" value="1"/>
</dbReference>
<dbReference type="PANTHER" id="PTHR10680">
    <property type="entry name" value="PEPTIDYL-GLYCINE ALPHA-AMIDATING MONOOXYGENASE"/>
    <property type="match status" value="1"/>
</dbReference>
<feature type="repeat" description="NHL" evidence="4">
    <location>
        <begin position="133"/>
        <end position="172"/>
    </location>
</feature>
<evidence type="ECO:0000256" key="4">
    <source>
        <dbReference type="PROSITE-ProRule" id="PRU00504"/>
    </source>
</evidence>
<dbReference type="SUPFAM" id="SSF63829">
    <property type="entry name" value="Calcium-dependent phosphotriesterase"/>
    <property type="match status" value="1"/>
</dbReference>
<dbReference type="PROSITE" id="PS51125">
    <property type="entry name" value="NHL"/>
    <property type="match status" value="12"/>
</dbReference>
<keyword evidence="1" id="KW-0732">Signal</keyword>
<dbReference type="EMBL" id="LACI01001360">
    <property type="protein sequence ID" value="KJU84627.1"/>
    <property type="molecule type" value="Genomic_DNA"/>
</dbReference>